<evidence type="ECO:0000313" key="2">
    <source>
        <dbReference type="Proteomes" id="UP000027471"/>
    </source>
</evidence>
<reference evidence="1 2" key="1">
    <citation type="journal article" date="2015" name="Antonie Van Leeuwenhoek">
        <title>Thioclava indica sp. nov., isolated from surface seawater of the Indian Ocean.</title>
        <authorList>
            <person name="Liu Y."/>
            <person name="Lai Q."/>
            <person name="Du J."/>
            <person name="Xu H."/>
            <person name="Jiang L."/>
            <person name="Shao Z."/>
        </authorList>
    </citation>
    <scope>NUCLEOTIDE SEQUENCE [LARGE SCALE GENOMIC DNA]</scope>
    <source>
        <strain evidence="1 2">DT23-4</strain>
    </source>
</reference>
<accession>A0A074JI01</accession>
<protein>
    <submittedName>
        <fullName evidence="1">Uncharacterized protein</fullName>
    </submittedName>
</protein>
<dbReference type="AlphaFoldDB" id="A0A074JI01"/>
<name>A0A074JI01_9RHOB</name>
<dbReference type="Proteomes" id="UP000027471">
    <property type="component" value="Unassembled WGS sequence"/>
</dbReference>
<sequence length="43" mass="4606">MTAAAGAGLAMQACEPVETPVFSSRAPIRAWIKGLRRIFARGF</sequence>
<organism evidence="1 2">
    <name type="scientific">Thioclava indica</name>
    <dbReference type="NCBI Taxonomy" id="1353528"/>
    <lineage>
        <taxon>Bacteria</taxon>
        <taxon>Pseudomonadati</taxon>
        <taxon>Pseudomonadota</taxon>
        <taxon>Alphaproteobacteria</taxon>
        <taxon>Rhodobacterales</taxon>
        <taxon>Paracoccaceae</taxon>
        <taxon>Thioclava</taxon>
    </lineage>
</organism>
<dbReference type="STRING" id="1353528.DT23_17900"/>
<keyword evidence="2" id="KW-1185">Reference proteome</keyword>
<gene>
    <name evidence="1" type="ORF">DT23_17900</name>
</gene>
<proteinExistence type="predicted"/>
<dbReference type="EMBL" id="AUNB01000053">
    <property type="protein sequence ID" value="KEO55218.1"/>
    <property type="molecule type" value="Genomic_DNA"/>
</dbReference>
<evidence type="ECO:0000313" key="1">
    <source>
        <dbReference type="EMBL" id="KEO55218.1"/>
    </source>
</evidence>
<comment type="caution">
    <text evidence="1">The sequence shown here is derived from an EMBL/GenBank/DDBJ whole genome shotgun (WGS) entry which is preliminary data.</text>
</comment>